<dbReference type="STRING" id="1635173.WH52_11275"/>
<organism evidence="2 3">
    <name type="scientific">Tenacibaculum holothuriorum</name>
    <dbReference type="NCBI Taxonomy" id="1635173"/>
    <lineage>
        <taxon>Bacteria</taxon>
        <taxon>Pseudomonadati</taxon>
        <taxon>Bacteroidota</taxon>
        <taxon>Flavobacteriia</taxon>
        <taxon>Flavobacteriales</taxon>
        <taxon>Flavobacteriaceae</taxon>
        <taxon>Tenacibaculum</taxon>
    </lineage>
</organism>
<comment type="caution">
    <text evidence="2">The sequence shown here is derived from an EMBL/GenBank/DDBJ whole genome shotgun (WGS) entry which is preliminary data.</text>
</comment>
<dbReference type="Gene3D" id="2.60.120.10">
    <property type="entry name" value="Jelly Rolls"/>
    <property type="match status" value="1"/>
</dbReference>
<protein>
    <recommendedName>
        <fullName evidence="1">Cyclic nucleotide-binding domain-containing protein</fullName>
    </recommendedName>
</protein>
<evidence type="ECO:0000259" key="1">
    <source>
        <dbReference type="PROSITE" id="PS50042"/>
    </source>
</evidence>
<dbReference type="CDD" id="cd00038">
    <property type="entry name" value="CAP_ED"/>
    <property type="match status" value="1"/>
</dbReference>
<dbReference type="RefSeq" id="WP_086031064.1">
    <property type="nucleotide sequence ID" value="NZ_LAPZ01000011.1"/>
</dbReference>
<dbReference type="Pfam" id="PF00027">
    <property type="entry name" value="cNMP_binding"/>
    <property type="match status" value="1"/>
</dbReference>
<dbReference type="PROSITE" id="PS50042">
    <property type="entry name" value="CNMP_BINDING_3"/>
    <property type="match status" value="1"/>
</dbReference>
<gene>
    <name evidence="2" type="ORF">WH52_11275</name>
</gene>
<dbReference type="InterPro" id="IPR000595">
    <property type="entry name" value="cNMP-bd_dom"/>
</dbReference>
<dbReference type="AlphaFoldDB" id="A0A1Y2PCD0"/>
<dbReference type="Proteomes" id="UP000194221">
    <property type="component" value="Unassembled WGS sequence"/>
</dbReference>
<dbReference type="InterPro" id="IPR018490">
    <property type="entry name" value="cNMP-bd_dom_sf"/>
</dbReference>
<dbReference type="InParanoid" id="A0A1Y2PCD0"/>
<reference evidence="2 3" key="1">
    <citation type="submission" date="2015-03" db="EMBL/GenBank/DDBJ databases">
        <title>Genome sequence of Tenacibaculum sp. S2-2, isolated from intestinal microbiota of sea cucumber, Apostichopus japonicas.</title>
        <authorList>
            <person name="Shao Z."/>
            <person name="Wang L."/>
            <person name="Li X."/>
        </authorList>
    </citation>
    <scope>NUCLEOTIDE SEQUENCE [LARGE SCALE GENOMIC DNA]</scope>
    <source>
        <strain evidence="2 3">S2-2</strain>
    </source>
</reference>
<proteinExistence type="predicted"/>
<dbReference type="EMBL" id="LAPZ01000011">
    <property type="protein sequence ID" value="OSY87447.1"/>
    <property type="molecule type" value="Genomic_DNA"/>
</dbReference>
<name>A0A1Y2PCD0_9FLAO</name>
<feature type="domain" description="Cyclic nucleotide-binding" evidence="1">
    <location>
        <begin position="10"/>
        <end position="58"/>
    </location>
</feature>
<evidence type="ECO:0000313" key="3">
    <source>
        <dbReference type="Proteomes" id="UP000194221"/>
    </source>
</evidence>
<evidence type="ECO:0000313" key="2">
    <source>
        <dbReference type="EMBL" id="OSY87447.1"/>
    </source>
</evidence>
<keyword evidence="3" id="KW-1185">Reference proteome</keyword>
<dbReference type="InterPro" id="IPR014710">
    <property type="entry name" value="RmlC-like_jellyroll"/>
</dbReference>
<accession>A0A1Y2PCD0</accession>
<sequence>MQSFIDYIKYFINLSEKAENDIKRLAIRESIEKGHEVLAEGKTCKRIYFLEEGTLRAFFYLKGKDITHWVYPNNSMVTSWHSYINESPSSEYIEATEDSILVSLTYEDWQYLFKTYPELDRFVRIVMEYQIATLDEFYKGYYFLSAKEKYELLINNYPSIVQRANLGHIASMLGISQETLSRIRGK</sequence>
<dbReference type="OrthoDB" id="758145at2"/>
<dbReference type="SUPFAM" id="SSF51206">
    <property type="entry name" value="cAMP-binding domain-like"/>
    <property type="match status" value="1"/>
</dbReference>